<organism evidence="1 2">
    <name type="scientific">Caerostris extrusa</name>
    <name type="common">Bark spider</name>
    <name type="synonym">Caerostris bankana</name>
    <dbReference type="NCBI Taxonomy" id="172846"/>
    <lineage>
        <taxon>Eukaryota</taxon>
        <taxon>Metazoa</taxon>
        <taxon>Ecdysozoa</taxon>
        <taxon>Arthropoda</taxon>
        <taxon>Chelicerata</taxon>
        <taxon>Arachnida</taxon>
        <taxon>Araneae</taxon>
        <taxon>Araneomorphae</taxon>
        <taxon>Entelegynae</taxon>
        <taxon>Araneoidea</taxon>
        <taxon>Araneidae</taxon>
        <taxon>Caerostris</taxon>
    </lineage>
</organism>
<accession>A0AAV4MIE5</accession>
<gene>
    <name evidence="1" type="ORF">CEXT_355181</name>
</gene>
<keyword evidence="2" id="KW-1185">Reference proteome</keyword>
<dbReference type="AlphaFoldDB" id="A0AAV4MIE5"/>
<dbReference type="EMBL" id="BPLR01019751">
    <property type="protein sequence ID" value="GIX71397.1"/>
    <property type="molecule type" value="Genomic_DNA"/>
</dbReference>
<evidence type="ECO:0000313" key="2">
    <source>
        <dbReference type="Proteomes" id="UP001054945"/>
    </source>
</evidence>
<sequence length="137" mass="15832">MWIRKYIPKISQILNGIYYRSYDTSDTLLSVSFSVTIDKLAIELRVIFNFRNERNSSQVLWAVPMKGITFLAHLSTAHLPSGRRWWELRCKIPSFSNLGDLSVKELNGAERSLMKCVEKEEFCRGICVKISADYFSS</sequence>
<evidence type="ECO:0000313" key="1">
    <source>
        <dbReference type="EMBL" id="GIX71397.1"/>
    </source>
</evidence>
<reference evidence="1 2" key="1">
    <citation type="submission" date="2021-06" db="EMBL/GenBank/DDBJ databases">
        <title>Caerostris extrusa draft genome.</title>
        <authorList>
            <person name="Kono N."/>
            <person name="Arakawa K."/>
        </authorList>
    </citation>
    <scope>NUCLEOTIDE SEQUENCE [LARGE SCALE GENOMIC DNA]</scope>
</reference>
<name>A0AAV4MIE5_CAEEX</name>
<protein>
    <submittedName>
        <fullName evidence="1">Uncharacterized protein</fullName>
    </submittedName>
</protein>
<proteinExistence type="predicted"/>
<dbReference type="Proteomes" id="UP001054945">
    <property type="component" value="Unassembled WGS sequence"/>
</dbReference>
<comment type="caution">
    <text evidence="1">The sequence shown here is derived from an EMBL/GenBank/DDBJ whole genome shotgun (WGS) entry which is preliminary data.</text>
</comment>